<evidence type="ECO:0000313" key="7">
    <source>
        <dbReference type="EMBL" id="MCH6267071.1"/>
    </source>
</evidence>
<dbReference type="SUPFAM" id="SSF53613">
    <property type="entry name" value="Ribokinase-like"/>
    <property type="match status" value="1"/>
</dbReference>
<dbReference type="PROSITE" id="PS51383">
    <property type="entry name" value="YJEF_C_3"/>
    <property type="match status" value="1"/>
</dbReference>
<proteinExistence type="predicted"/>
<dbReference type="PROSITE" id="PS01050">
    <property type="entry name" value="YJEF_C_2"/>
    <property type="match status" value="1"/>
</dbReference>
<organism evidence="7 8">
    <name type="scientific">Neobacillus citreus</name>
    <dbReference type="NCBI Taxonomy" id="2833578"/>
    <lineage>
        <taxon>Bacteria</taxon>
        <taxon>Bacillati</taxon>
        <taxon>Bacillota</taxon>
        <taxon>Bacilli</taxon>
        <taxon>Bacillales</taxon>
        <taxon>Bacillaceae</taxon>
        <taxon>Neobacillus</taxon>
    </lineage>
</organism>
<sequence length="195" mass="21307">VHEIIPQLQQFDCVAIGPGMGRFTGGEEWLKLLIGSMNGQVLIIDADGLYFIRSLMDLVRQYKGPVVFTPHPGEMARLVNKSVKEVEENRIDIAREYAKESHVFLLLKGHRSIIVSPDGQVYINPLGHDALGKGGSGDVLTGLIASFLAQGAEPLHAMIAASYLHARAGQEKAKVLSHYGVMPLDIIEGIKEQLK</sequence>
<evidence type="ECO:0000256" key="1">
    <source>
        <dbReference type="ARBA" id="ARBA00022741"/>
    </source>
</evidence>
<name>A0A9J6MWZ8_9BACI</name>
<evidence type="ECO:0000256" key="4">
    <source>
        <dbReference type="ARBA" id="ARBA00023027"/>
    </source>
</evidence>
<dbReference type="PANTHER" id="PTHR12592:SF0">
    <property type="entry name" value="ATP-DEPENDENT (S)-NAD(P)H-HYDRATE DEHYDRATASE"/>
    <property type="match status" value="1"/>
</dbReference>
<dbReference type="GO" id="GO:0110051">
    <property type="term" value="P:metabolite repair"/>
    <property type="evidence" value="ECO:0007669"/>
    <property type="project" value="TreeGrafter"/>
</dbReference>
<feature type="non-terminal residue" evidence="7">
    <location>
        <position position="1"/>
    </location>
</feature>
<comment type="caution">
    <text evidence="7">The sequence shown here is derived from an EMBL/GenBank/DDBJ whole genome shotgun (WGS) entry which is preliminary data.</text>
</comment>
<dbReference type="GO" id="GO:0052856">
    <property type="term" value="F:NAD(P)HX epimerase activity"/>
    <property type="evidence" value="ECO:0007669"/>
    <property type="project" value="TreeGrafter"/>
</dbReference>
<evidence type="ECO:0000256" key="3">
    <source>
        <dbReference type="ARBA" id="ARBA00022857"/>
    </source>
</evidence>
<protein>
    <submittedName>
        <fullName evidence="7">NAD(P)H-hydrate dehydratase</fullName>
    </submittedName>
</protein>
<dbReference type="RefSeq" id="WP_241113898.1">
    <property type="nucleotide sequence ID" value="NZ_JAGYPE020000029.1"/>
</dbReference>
<dbReference type="NCBIfam" id="TIGR00196">
    <property type="entry name" value="yjeF_cterm"/>
    <property type="match status" value="1"/>
</dbReference>
<dbReference type="GO" id="GO:0005524">
    <property type="term" value="F:ATP binding"/>
    <property type="evidence" value="ECO:0007669"/>
    <property type="project" value="UniProtKB-KW"/>
</dbReference>
<dbReference type="GO" id="GO:0052855">
    <property type="term" value="F:ADP-dependent NAD(P)H-hydrate dehydratase activity"/>
    <property type="evidence" value="ECO:0007669"/>
    <property type="project" value="TreeGrafter"/>
</dbReference>
<dbReference type="Gene3D" id="3.40.1190.20">
    <property type="match status" value="1"/>
</dbReference>
<dbReference type="Pfam" id="PF01256">
    <property type="entry name" value="Carb_kinase"/>
    <property type="match status" value="1"/>
</dbReference>
<dbReference type="AlphaFoldDB" id="A0A9J6MWZ8"/>
<keyword evidence="2" id="KW-0067">ATP-binding</keyword>
<dbReference type="EMBL" id="JAGYPE020000029">
    <property type="protein sequence ID" value="MCH6267071.1"/>
    <property type="molecule type" value="Genomic_DNA"/>
</dbReference>
<keyword evidence="4" id="KW-0520">NAD</keyword>
<keyword evidence="8" id="KW-1185">Reference proteome</keyword>
<dbReference type="InterPro" id="IPR017953">
    <property type="entry name" value="Carbohydrate_kinase_pred_CS"/>
</dbReference>
<evidence type="ECO:0000259" key="6">
    <source>
        <dbReference type="PROSITE" id="PS51383"/>
    </source>
</evidence>
<dbReference type="Proteomes" id="UP000677265">
    <property type="component" value="Unassembled WGS sequence"/>
</dbReference>
<dbReference type="PANTHER" id="PTHR12592">
    <property type="entry name" value="ATP-DEPENDENT (S)-NAD(P)H-HYDRATE DEHYDRATASE FAMILY MEMBER"/>
    <property type="match status" value="1"/>
</dbReference>
<dbReference type="InterPro" id="IPR029056">
    <property type="entry name" value="Ribokinase-like"/>
</dbReference>
<evidence type="ECO:0000256" key="5">
    <source>
        <dbReference type="ARBA" id="ARBA00023239"/>
    </source>
</evidence>
<keyword evidence="5" id="KW-0456">Lyase</keyword>
<evidence type="ECO:0000313" key="8">
    <source>
        <dbReference type="Proteomes" id="UP000677265"/>
    </source>
</evidence>
<feature type="domain" description="YjeF C-terminal" evidence="6">
    <location>
        <begin position="1"/>
        <end position="195"/>
    </location>
</feature>
<keyword evidence="1" id="KW-0547">Nucleotide-binding</keyword>
<keyword evidence="3" id="KW-0521">NADP</keyword>
<gene>
    <name evidence="7" type="ORF">KHB02_016225</name>
</gene>
<dbReference type="CDD" id="cd01171">
    <property type="entry name" value="YXKO-related"/>
    <property type="match status" value="1"/>
</dbReference>
<reference evidence="7 8" key="1">
    <citation type="submission" date="2022-03" db="EMBL/GenBank/DDBJ databases">
        <title>Novel Bacillus species.</title>
        <authorList>
            <person name="Liu G."/>
        </authorList>
    </citation>
    <scope>NUCLEOTIDE SEQUENCE [LARGE SCALE GENOMIC DNA]</scope>
    <source>
        <strain evidence="7 8">FJAT-50051</strain>
    </source>
</reference>
<accession>A0A9J6MWZ8</accession>
<evidence type="ECO:0000256" key="2">
    <source>
        <dbReference type="ARBA" id="ARBA00022840"/>
    </source>
</evidence>
<dbReference type="InterPro" id="IPR000631">
    <property type="entry name" value="CARKD"/>
</dbReference>